<organism evidence="3 4">
    <name type="scientific">Allosphingosinicella ginsenosidimutans</name>
    <dbReference type="NCBI Taxonomy" id="1176539"/>
    <lineage>
        <taxon>Bacteria</taxon>
        <taxon>Pseudomonadati</taxon>
        <taxon>Pseudomonadota</taxon>
        <taxon>Alphaproteobacteria</taxon>
        <taxon>Sphingomonadales</taxon>
        <taxon>Sphingomonadaceae</taxon>
        <taxon>Allosphingosinicella</taxon>
    </lineage>
</organism>
<gene>
    <name evidence="3" type="ORF">FRZ32_04745</name>
</gene>
<dbReference type="Proteomes" id="UP000321249">
    <property type="component" value="Unassembled WGS sequence"/>
</dbReference>
<reference evidence="3 4" key="1">
    <citation type="journal article" date="2015" name="J. Microbiol.">
        <title>Sphingosinicella ginsenosidimutans sp. nov., with ginsenoside converting activity.</title>
        <authorList>
            <person name="Kim J.K."/>
            <person name="Kang M.S."/>
            <person name="Park S.C."/>
            <person name="Kim K.M."/>
            <person name="Choi K."/>
            <person name="Yoon M.H."/>
            <person name="Im W.T."/>
        </authorList>
    </citation>
    <scope>NUCLEOTIDE SEQUENCE [LARGE SCALE GENOMIC DNA]</scope>
    <source>
        <strain evidence="3 4">BS-11</strain>
    </source>
</reference>
<dbReference type="OrthoDB" id="7405225at2"/>
<evidence type="ECO:0000256" key="1">
    <source>
        <dbReference type="SAM" id="MobiDB-lite"/>
    </source>
</evidence>
<evidence type="ECO:0000313" key="3">
    <source>
        <dbReference type="EMBL" id="TXC63033.1"/>
    </source>
</evidence>
<name>A0A5C6TRP9_9SPHN</name>
<dbReference type="RefSeq" id="WP_147042434.1">
    <property type="nucleotide sequence ID" value="NZ_BAABIR010000002.1"/>
</dbReference>
<evidence type="ECO:0008006" key="5">
    <source>
        <dbReference type="Google" id="ProtNLM"/>
    </source>
</evidence>
<proteinExistence type="predicted"/>
<keyword evidence="4" id="KW-1185">Reference proteome</keyword>
<dbReference type="PROSITE" id="PS51257">
    <property type="entry name" value="PROKAR_LIPOPROTEIN"/>
    <property type="match status" value="1"/>
</dbReference>
<comment type="caution">
    <text evidence="3">The sequence shown here is derived from an EMBL/GenBank/DDBJ whole genome shotgun (WGS) entry which is preliminary data.</text>
</comment>
<feature type="region of interest" description="Disordered" evidence="1">
    <location>
        <begin position="62"/>
        <end position="99"/>
    </location>
</feature>
<protein>
    <recommendedName>
        <fullName evidence="5">Lipoprotein</fullName>
    </recommendedName>
</protein>
<evidence type="ECO:0000313" key="4">
    <source>
        <dbReference type="Proteomes" id="UP000321249"/>
    </source>
</evidence>
<dbReference type="AlphaFoldDB" id="A0A5C6TRP9"/>
<dbReference type="EMBL" id="VOQQ01000001">
    <property type="protein sequence ID" value="TXC63033.1"/>
    <property type="molecule type" value="Genomic_DNA"/>
</dbReference>
<sequence>MIARAMILRSIGLAGLLALAACGGGEANNLAALDNSLAGNDADPALTSALADQIMVDPNLNQQAHPNQARPPETPVQAQYPAGSSAGGQRVAAAGGDHAPAGCAQPFDNNLSWAQRLPAEFPAYPGGRITEAAGNNNGGCSMRVVSFTTSDSWQRVIQFYQGVAQRGGYDAEHQVRGQDHVLGGVNPRTDGAYYLIVTPQANGSEVALIVNNGR</sequence>
<feature type="signal peptide" evidence="2">
    <location>
        <begin position="1"/>
        <end position="20"/>
    </location>
</feature>
<keyword evidence="2" id="KW-0732">Signal</keyword>
<feature type="chain" id="PRO_5023059911" description="Lipoprotein" evidence="2">
    <location>
        <begin position="21"/>
        <end position="214"/>
    </location>
</feature>
<accession>A0A5C6TRP9</accession>
<evidence type="ECO:0000256" key="2">
    <source>
        <dbReference type="SAM" id="SignalP"/>
    </source>
</evidence>